<feature type="compositionally biased region" description="Basic and acidic residues" evidence="3">
    <location>
        <begin position="811"/>
        <end position="820"/>
    </location>
</feature>
<feature type="region of interest" description="Disordered" evidence="3">
    <location>
        <begin position="441"/>
        <end position="461"/>
    </location>
</feature>
<dbReference type="Pfam" id="PF00017">
    <property type="entry name" value="SH2"/>
    <property type="match status" value="1"/>
</dbReference>
<feature type="region of interest" description="Disordered" evidence="3">
    <location>
        <begin position="775"/>
        <end position="850"/>
    </location>
</feature>
<reference evidence="7" key="1">
    <citation type="submission" date="2016-04" db="UniProtKB">
        <authorList>
            <consortium name="WormBaseParasite"/>
        </authorList>
    </citation>
    <scope>IDENTIFICATION</scope>
</reference>
<sequence>MRPKIRFAKAVCSCAHAAWCGAVRCGAAMRAEVRVRMWVRVVVRQAPASSRALGDSLSQGDSPNPRPTCRPLWHLLHDPPTLYNATLPWHRGVEMLALKKPSLTSNVVDCVWQHTRTQRTRKSSNSNCAAAVEVAILYKEEIDSSSLAPLAHTHSRVHMHASIDTVTGRRGNAHNPSIYHRLHLVLGKCCVRGVHEIPVVFKFLVRSYRLQLHQPVSERSTPTIIEEQEAEDFEEAEYRQLQKEGYNFSQHLADNSGVMSTTATTQDLDQLLEELRRTSLDYSTATRSPASHPNGTHTSRLYSGYHRPTFTEPGGSSTAGRYSARSYSFTGSGSGRPGGRWTNTSSSTSTSYQRSQAYSTERGMSEKRGTTTGEGGGFVRHATPTPQLSSSQQQRYQTTFRTTLQHKPPVSPKWFNQINVTIDPEFGTASSSMVSDNRGYLTPSLSRPQRTPAAAPMDESSETMSYRELQLLEELSSARQELAMLKRASSVIEEPLHKLPPPSTLPTQRRAFQQHHENVEMFSNRHQAHYQSHHDIQQGSSLYRPHGRYASTSKRIMLCLRFFFFTSCAFPFAFCECECVRMYASVEVCSKLPPLSSRQRTAMFKGPLKAHYPKDQHHDHKNGVCEYCWNLEASHTPTLLDETSAGLSDNPFTDDDEAIDDGAFSDSSLSSCLDEEDLLYDYGPDGRDGDPFKKPVRTVDVKRIPVPMECEVITRRRVIRRRITRPSLLPSPYQISYTSQEATSGSDSGFAFGAPKRAMSSANVTASQSWNYRNGMVSGPQSPAPGYSSIRSIGGSLRSGGMLSTSQGYSARRERLRQEAEQAETLRQSTQRINHVPAASSNDLRSTSLHQQRRQHYHSMSTIQPERTEFEEIETVTLQPIGRGVQDLSSNMGSTATLNRSTRRPVASSMLEGLNRTDNYANTRQQRANMTSFDRQTSAMDIPQTMSARPQRAASNSFLSSLRRPSAGTVSETSSFQQQMVTTKSTNVGGQQIRHQQQQQHSQMLQTSQQSSKYASTMQHQPQPQQQSVLFQSQQQQQQQRTKDDGGWASHQNSTSSTLTASGPVDLALVEATSPVWYRLKISRQEAISILKNQPPGSFLVRDSTTFKDAYGLAVKSTKPPSKTGQKSGFAKFMKNILKNLVPPFADDINNDLVRHYLIETVTTPSRGVRIKGFSAEQVFPNLLALIQYHTQYPVALPCCLILPPIPPSQAGPVITASNSTLVRNGTGSGSGTGNGDSDSVTLVQNNGVRSVDQNSVNFSGNVAATDTLEAPPPARSITSPLSPTAGMFHSELLSPPPSISCRCLLLGAVEVDTNQEQASLMQAVDTLIPGSVLQAATCDQMGTESPVQYTECQLQAAHNEGILLTDLSRKLFFQRHFPANGFIYAGVDPRDKAFIHPNHSALGLDKPKLFGFITKKLSGEYMVQVFSEFDANSSAAAVTAQINSLLLNK</sequence>
<dbReference type="SUPFAM" id="SSF50729">
    <property type="entry name" value="PH domain-like"/>
    <property type="match status" value="1"/>
</dbReference>
<feature type="compositionally biased region" description="Polar residues" evidence="3">
    <location>
        <begin position="968"/>
        <end position="990"/>
    </location>
</feature>
<dbReference type="PANTHER" id="PTHR45734">
    <property type="entry name" value="TENSIN"/>
    <property type="match status" value="1"/>
</dbReference>
<evidence type="ECO:0000313" key="7">
    <source>
        <dbReference type="WBParaSite" id="TASK_0000780501-mRNA-1"/>
    </source>
</evidence>
<feature type="compositionally biased region" description="Polar residues" evidence="3">
    <location>
        <begin position="887"/>
        <end position="900"/>
    </location>
</feature>
<dbReference type="WBParaSite" id="TASK_0000780501-mRNA-1">
    <property type="protein sequence ID" value="TASK_0000780501-mRNA-1"/>
    <property type="gene ID" value="TASK_0000780501"/>
</dbReference>
<evidence type="ECO:0000313" key="5">
    <source>
        <dbReference type="EMBL" id="VDK39043.1"/>
    </source>
</evidence>
<feature type="compositionally biased region" description="Low complexity" evidence="3">
    <location>
        <begin position="991"/>
        <end position="1012"/>
    </location>
</feature>
<dbReference type="STRING" id="60517.A0A158R9U2"/>
<feature type="compositionally biased region" description="Low complexity" evidence="3">
    <location>
        <begin position="342"/>
        <end position="360"/>
    </location>
</feature>
<dbReference type="PANTHER" id="PTHR45734:SF10">
    <property type="entry name" value="BLISTERY, ISOFORM A"/>
    <property type="match status" value="1"/>
</dbReference>
<dbReference type="InterPro" id="IPR000980">
    <property type="entry name" value="SH2"/>
</dbReference>
<feature type="domain" description="SH2" evidence="4">
    <location>
        <begin position="1077"/>
        <end position="1206"/>
    </location>
</feature>
<feature type="compositionally biased region" description="Low complexity" evidence="3">
    <location>
        <begin position="786"/>
        <end position="806"/>
    </location>
</feature>
<gene>
    <name evidence="5" type="ORF">TASK_LOCUS7806</name>
</gene>
<keyword evidence="6" id="KW-1185">Reference proteome</keyword>
<proteinExistence type="predicted"/>
<feature type="compositionally biased region" description="Low complexity" evidence="3">
    <location>
        <begin position="1019"/>
        <end position="1040"/>
    </location>
</feature>
<dbReference type="EMBL" id="UYRS01018677">
    <property type="protein sequence ID" value="VDK39043.1"/>
    <property type="molecule type" value="Genomic_DNA"/>
</dbReference>
<evidence type="ECO:0000256" key="2">
    <source>
        <dbReference type="PROSITE-ProRule" id="PRU00191"/>
    </source>
</evidence>
<reference evidence="5 6" key="2">
    <citation type="submission" date="2018-11" db="EMBL/GenBank/DDBJ databases">
        <authorList>
            <consortium name="Pathogen Informatics"/>
        </authorList>
    </citation>
    <scope>NUCLEOTIDE SEQUENCE [LARGE SCALE GENOMIC DNA]</scope>
</reference>
<feature type="region of interest" description="Disordered" evidence="3">
    <location>
        <begin position="940"/>
        <end position="1060"/>
    </location>
</feature>
<name>A0A158R9U2_TAEAS</name>
<keyword evidence="1 2" id="KW-0727">SH2 domain</keyword>
<dbReference type="OrthoDB" id="6273691at2759"/>
<feature type="region of interest" description="Disordered" evidence="3">
    <location>
        <begin position="884"/>
        <end position="905"/>
    </location>
</feature>
<organism evidence="7">
    <name type="scientific">Taenia asiatica</name>
    <name type="common">Asian tapeworm</name>
    <dbReference type="NCBI Taxonomy" id="60517"/>
    <lineage>
        <taxon>Eukaryota</taxon>
        <taxon>Metazoa</taxon>
        <taxon>Spiralia</taxon>
        <taxon>Lophotrochozoa</taxon>
        <taxon>Platyhelminthes</taxon>
        <taxon>Cestoda</taxon>
        <taxon>Eucestoda</taxon>
        <taxon>Cyclophyllidea</taxon>
        <taxon>Taeniidae</taxon>
        <taxon>Taenia</taxon>
    </lineage>
</organism>
<feature type="compositionally biased region" description="Polar residues" evidence="3">
    <location>
        <begin position="282"/>
        <end position="301"/>
    </location>
</feature>
<dbReference type="InterPro" id="IPR011993">
    <property type="entry name" value="PH-like_dom_sf"/>
</dbReference>
<feature type="region of interest" description="Disordered" evidence="3">
    <location>
        <begin position="282"/>
        <end position="396"/>
    </location>
</feature>
<dbReference type="SMART" id="SM00252">
    <property type="entry name" value="SH2"/>
    <property type="match status" value="1"/>
</dbReference>
<dbReference type="InterPro" id="IPR036860">
    <property type="entry name" value="SH2_dom_sf"/>
</dbReference>
<dbReference type="PRINTS" id="PR00401">
    <property type="entry name" value="SH2DOMAIN"/>
</dbReference>
<dbReference type="SUPFAM" id="SSF55550">
    <property type="entry name" value="SH2 domain"/>
    <property type="match status" value="1"/>
</dbReference>
<evidence type="ECO:0000259" key="4">
    <source>
        <dbReference type="PROSITE" id="PS50001"/>
    </source>
</evidence>
<dbReference type="Gene3D" id="2.30.29.30">
    <property type="entry name" value="Pleckstrin-homology domain (PH domain)/Phosphotyrosine-binding domain (PTB)"/>
    <property type="match status" value="1"/>
</dbReference>
<dbReference type="Gene3D" id="3.30.505.10">
    <property type="entry name" value="SH2 domain"/>
    <property type="match status" value="1"/>
</dbReference>
<dbReference type="PROSITE" id="PS50001">
    <property type="entry name" value="SH2"/>
    <property type="match status" value="1"/>
</dbReference>
<evidence type="ECO:0000256" key="1">
    <source>
        <dbReference type="ARBA" id="ARBA00022999"/>
    </source>
</evidence>
<dbReference type="Proteomes" id="UP000282613">
    <property type="component" value="Unassembled WGS sequence"/>
</dbReference>
<feature type="compositionally biased region" description="Polar residues" evidence="3">
    <location>
        <begin position="314"/>
        <end position="331"/>
    </location>
</feature>
<evidence type="ECO:0000256" key="3">
    <source>
        <dbReference type="SAM" id="MobiDB-lite"/>
    </source>
</evidence>
<dbReference type="InterPro" id="IPR051484">
    <property type="entry name" value="Tensin_PTEN_phosphatase"/>
</dbReference>
<feature type="compositionally biased region" description="Polar residues" evidence="3">
    <location>
        <begin position="940"/>
        <end position="960"/>
    </location>
</feature>
<feature type="compositionally biased region" description="Polar residues" evidence="3">
    <location>
        <begin position="825"/>
        <end position="850"/>
    </location>
</feature>
<accession>A0A158R9U2</accession>
<protein>
    <submittedName>
        <fullName evidence="7">SH2 domain-containing protein</fullName>
    </submittedName>
</protein>
<feature type="compositionally biased region" description="Polar residues" evidence="3">
    <location>
        <begin position="1050"/>
        <end position="1060"/>
    </location>
</feature>
<evidence type="ECO:0000313" key="6">
    <source>
        <dbReference type="Proteomes" id="UP000282613"/>
    </source>
</evidence>